<dbReference type="SMART" id="SM00589">
    <property type="entry name" value="PRY"/>
    <property type="match status" value="1"/>
</dbReference>
<dbReference type="GeneTree" id="ENSGT01040000240385"/>
<evidence type="ECO:0000259" key="2">
    <source>
        <dbReference type="PROSITE" id="PS50188"/>
    </source>
</evidence>
<dbReference type="PANTHER" id="PTHR24103">
    <property type="entry name" value="E3 UBIQUITIN-PROTEIN LIGASE TRIM"/>
    <property type="match status" value="1"/>
</dbReference>
<feature type="domain" description="B30.2/SPRY" evidence="2">
    <location>
        <begin position="174"/>
        <end position="369"/>
    </location>
</feature>
<dbReference type="Pfam" id="PF13765">
    <property type="entry name" value="PRY"/>
    <property type="match status" value="1"/>
</dbReference>
<dbReference type="Proteomes" id="UP000261660">
    <property type="component" value="Unplaced"/>
</dbReference>
<dbReference type="SUPFAM" id="SSF57997">
    <property type="entry name" value="Tropomyosin"/>
    <property type="match status" value="1"/>
</dbReference>
<dbReference type="PRINTS" id="PR01407">
    <property type="entry name" value="BUTYPHLNCDUF"/>
</dbReference>
<feature type="coiled-coil region" evidence="1">
    <location>
        <begin position="25"/>
        <end position="186"/>
    </location>
</feature>
<dbReference type="InterPro" id="IPR006574">
    <property type="entry name" value="PRY"/>
</dbReference>
<evidence type="ECO:0000313" key="3">
    <source>
        <dbReference type="Ensembl" id="ENSLBEP00000003022.1"/>
    </source>
</evidence>
<organism evidence="3 4">
    <name type="scientific">Labrus bergylta</name>
    <name type="common">ballan wrasse</name>
    <dbReference type="NCBI Taxonomy" id="56723"/>
    <lineage>
        <taxon>Eukaryota</taxon>
        <taxon>Metazoa</taxon>
        <taxon>Chordata</taxon>
        <taxon>Craniata</taxon>
        <taxon>Vertebrata</taxon>
        <taxon>Euteleostomi</taxon>
        <taxon>Actinopterygii</taxon>
        <taxon>Neopterygii</taxon>
        <taxon>Teleostei</taxon>
        <taxon>Neoteleostei</taxon>
        <taxon>Acanthomorphata</taxon>
        <taxon>Eupercaria</taxon>
        <taxon>Labriformes</taxon>
        <taxon>Labridae</taxon>
        <taxon>Labrus</taxon>
    </lineage>
</organism>
<dbReference type="InterPro" id="IPR003879">
    <property type="entry name" value="Butyrophylin_SPRY"/>
</dbReference>
<reference evidence="3" key="1">
    <citation type="submission" date="2025-08" db="UniProtKB">
        <authorList>
            <consortium name="Ensembl"/>
        </authorList>
    </citation>
    <scope>IDENTIFICATION</scope>
</reference>
<dbReference type="Pfam" id="PF00622">
    <property type="entry name" value="SPRY"/>
    <property type="match status" value="1"/>
</dbReference>
<dbReference type="InParanoid" id="A0A3Q3E6W1"/>
<protein>
    <recommendedName>
        <fullName evidence="2">B30.2/SPRY domain-containing protein</fullName>
    </recommendedName>
</protein>
<proteinExistence type="predicted"/>
<accession>A0A3Q3E6W1</accession>
<dbReference type="SMART" id="SM00449">
    <property type="entry name" value="SPRY"/>
    <property type="match status" value="1"/>
</dbReference>
<dbReference type="InterPro" id="IPR013320">
    <property type="entry name" value="ConA-like_dom_sf"/>
</dbReference>
<dbReference type="CDD" id="cd13733">
    <property type="entry name" value="SPRY_PRY_C-I_1"/>
    <property type="match status" value="1"/>
</dbReference>
<dbReference type="Gene3D" id="2.60.120.920">
    <property type="match status" value="1"/>
</dbReference>
<dbReference type="FunFam" id="2.60.120.920:FF:000004">
    <property type="entry name" value="Butyrophilin subfamily 1 member A1"/>
    <property type="match status" value="1"/>
</dbReference>
<dbReference type="PROSITE" id="PS50188">
    <property type="entry name" value="B302_SPRY"/>
    <property type="match status" value="1"/>
</dbReference>
<dbReference type="InterPro" id="IPR050143">
    <property type="entry name" value="TRIM/RBCC"/>
</dbReference>
<sequence>MELHTKIEPLQDEILYIKETNAGDLEEIQKRLNKTKMQMQDSELQLKEANANNYKQIMEIADLRADLKKAQKQASIAAKKDINKLEQQIQKQQRENQKLESQNEDLQQEVKELKTCCSDSDTLCDGVQGKLEQCQQDADQLQQQQHENEARLNQLQQQLEIQTREYNELQDKYNNDIQNKMNEEEDNTIYARRMTMDPDTTHRRITLSADNTVMSTGEIQPVIDSPSRFDVSLAALGSTGFSSGRHYWEVSVAGRLCYQLGMASESAQRRGTIQFRPANGYWTIVLNKQGLYRAVYSTSVSLPVHTQVQTIGILLEYSKGQISFYDVSARSLMYSFVGQNFTDKIYPFINFCVEDSKSPVLVQLLAPKSVDWIK</sequence>
<reference evidence="3" key="2">
    <citation type="submission" date="2025-09" db="UniProtKB">
        <authorList>
            <consortium name="Ensembl"/>
        </authorList>
    </citation>
    <scope>IDENTIFICATION</scope>
</reference>
<evidence type="ECO:0000256" key="1">
    <source>
        <dbReference type="SAM" id="Coils"/>
    </source>
</evidence>
<dbReference type="STRING" id="56723.ENSLBEP00000003022"/>
<dbReference type="InterPro" id="IPR003877">
    <property type="entry name" value="SPRY_dom"/>
</dbReference>
<dbReference type="InterPro" id="IPR043136">
    <property type="entry name" value="B30.2/SPRY_sf"/>
</dbReference>
<keyword evidence="4" id="KW-1185">Reference proteome</keyword>
<name>A0A3Q3E6W1_9LABR</name>
<dbReference type="InterPro" id="IPR001870">
    <property type="entry name" value="B30.2/SPRY"/>
</dbReference>
<dbReference type="AlphaFoldDB" id="A0A3Q3E6W1"/>
<dbReference type="Gene3D" id="1.20.5.1160">
    <property type="entry name" value="Vasodilator-stimulated phosphoprotein"/>
    <property type="match status" value="1"/>
</dbReference>
<keyword evidence="1" id="KW-0175">Coiled coil</keyword>
<dbReference type="SUPFAM" id="SSF49899">
    <property type="entry name" value="Concanavalin A-like lectins/glucanases"/>
    <property type="match status" value="1"/>
</dbReference>
<evidence type="ECO:0000313" key="4">
    <source>
        <dbReference type="Proteomes" id="UP000261660"/>
    </source>
</evidence>
<dbReference type="Ensembl" id="ENSLBET00000003185.1">
    <property type="protein sequence ID" value="ENSLBEP00000003022.1"/>
    <property type="gene ID" value="ENSLBEG00000002377.1"/>
</dbReference>